<proteinExistence type="predicted"/>
<dbReference type="CDD" id="cd00821">
    <property type="entry name" value="PH"/>
    <property type="match status" value="1"/>
</dbReference>
<evidence type="ECO:0000256" key="1">
    <source>
        <dbReference type="SAM" id="MobiDB-lite"/>
    </source>
</evidence>
<protein>
    <recommendedName>
        <fullName evidence="2">PH domain-containing protein</fullName>
    </recommendedName>
</protein>
<dbReference type="PROSITE" id="PS50003">
    <property type="entry name" value="PH_DOMAIN"/>
    <property type="match status" value="1"/>
</dbReference>
<feature type="region of interest" description="Disordered" evidence="1">
    <location>
        <begin position="823"/>
        <end position="849"/>
    </location>
</feature>
<dbReference type="InterPro" id="IPR011993">
    <property type="entry name" value="PH-like_dom_sf"/>
</dbReference>
<gene>
    <name evidence="3" type="ORF">BSTOLATCC_MIC57936</name>
</gene>
<dbReference type="SUPFAM" id="SSF50729">
    <property type="entry name" value="PH domain-like"/>
    <property type="match status" value="1"/>
</dbReference>
<keyword evidence="4" id="KW-1185">Reference proteome</keyword>
<evidence type="ECO:0000259" key="2">
    <source>
        <dbReference type="PROSITE" id="PS50003"/>
    </source>
</evidence>
<dbReference type="Gene3D" id="2.30.29.30">
    <property type="entry name" value="Pleckstrin-homology domain (PH domain)/Phosphotyrosine-binding domain (PTB)"/>
    <property type="match status" value="1"/>
</dbReference>
<organism evidence="3 4">
    <name type="scientific">Blepharisma stoltei</name>
    <dbReference type="NCBI Taxonomy" id="1481888"/>
    <lineage>
        <taxon>Eukaryota</taxon>
        <taxon>Sar</taxon>
        <taxon>Alveolata</taxon>
        <taxon>Ciliophora</taxon>
        <taxon>Postciliodesmatophora</taxon>
        <taxon>Heterotrichea</taxon>
        <taxon>Heterotrichida</taxon>
        <taxon>Blepharismidae</taxon>
        <taxon>Blepharisma</taxon>
    </lineage>
</organism>
<feature type="compositionally biased region" description="Low complexity" evidence="1">
    <location>
        <begin position="598"/>
        <end position="611"/>
    </location>
</feature>
<dbReference type="EMBL" id="CAJZBQ010000056">
    <property type="protein sequence ID" value="CAG9333116.1"/>
    <property type="molecule type" value="Genomic_DNA"/>
</dbReference>
<feature type="region of interest" description="Disordered" evidence="1">
    <location>
        <begin position="689"/>
        <end position="719"/>
    </location>
</feature>
<reference evidence="3" key="1">
    <citation type="submission" date="2021-09" db="EMBL/GenBank/DDBJ databases">
        <authorList>
            <consortium name="AG Swart"/>
            <person name="Singh M."/>
            <person name="Singh A."/>
            <person name="Seah K."/>
            <person name="Emmerich C."/>
        </authorList>
    </citation>
    <scope>NUCLEOTIDE SEQUENCE</scope>
    <source>
        <strain evidence="3">ATCC30299</strain>
    </source>
</reference>
<dbReference type="AlphaFoldDB" id="A0AAU9KGK6"/>
<dbReference type="Proteomes" id="UP001162131">
    <property type="component" value="Unassembled WGS sequence"/>
</dbReference>
<feature type="region of interest" description="Disordered" evidence="1">
    <location>
        <begin position="734"/>
        <end position="759"/>
    </location>
</feature>
<sequence length="953" mass="109181">MAECFNIDPHYKGPKIMQSYLKKLKHEKKVVWFLSKFTKRWFVLDLIHGVFYYTQSHSNAIPEKSYKIAEIVGFEPNPKTKDKCDFNYPLEMVTTDRVFILYAENKKVHDDWCKVLRSLFVPVDPDLRRKCDYVKSRTWKKSLSYSGPVETSQVKPAVSLYSRAPSFSIEGAGVFESNGGIIKLENEQPDKIPETFEIEEVVTPINLTEENLNQTPKKIFFEEEPSFECFKIDRSSNQDLSVYTSLDRPIASYPGEINADTPRVFERSWISNTSSINNAISNNQEVQKTFYDEEKERIDPDFSQDMAILQDSSEDKRDKDSVLKSKEKENKNNEEDNKLLIAEFCEKDLGKSELSEKPIEEASKAIFKASAIEEPVLYPSSKANKFIFPEKSDAENEVSNTIAKEEKSQNSNDLVFNTIEKNEKRIDIAEQNKAICEKSVGIKENARLITENEPNSEKCSLEVVLFSERNQSLKENNSSYSEQVLEESKVNSNLYNVDQEPTNLLAISDSNIKSPGNEASVFSPCKMIDNLFCNTSKTENLDSMKESIESSPQIISPVIENNILQKNLLENELDLNKNSTLDGPLKYSFPIEPNLAESPKLSKQKSSPKPSNCSNTEKFIKSLAKSSKKRISPDKLINIPSNLEYQTINLLEITKQKLDTSKNAEKNTNYENAQVTAISAELSKMENNPLPTILKHSNDKHPSRNSLFKNKEAPDSPSEIYQQNYFTRLSKIKSLQRSSSNPRKSTGGMTTFSSQDLYKSSNETARTSLKDSLNCYLQRRSKTPLKEKRRNGISRYEKNEMEEPRFSITEFQFKGVLPGEYTDRTGNDDESPILSCMKNSSKRREKSKTLSVGNEIRAEIFSLQTRLTELNQDHNNTQNDRILKKSTTYKQPLRNPLYDPKYTDRKEQLMNEISQPVLRLSQTQSRLKVNRLLSLTKTARDEKPLLKQCVHNN</sequence>
<feature type="region of interest" description="Disordered" evidence="1">
    <location>
        <begin position="301"/>
        <end position="334"/>
    </location>
</feature>
<comment type="caution">
    <text evidence="3">The sequence shown here is derived from an EMBL/GenBank/DDBJ whole genome shotgun (WGS) entry which is preliminary data.</text>
</comment>
<dbReference type="SMART" id="SM00233">
    <property type="entry name" value="PH"/>
    <property type="match status" value="1"/>
</dbReference>
<dbReference type="Pfam" id="PF00169">
    <property type="entry name" value="PH"/>
    <property type="match status" value="1"/>
</dbReference>
<name>A0AAU9KGK6_9CILI</name>
<feature type="compositionally biased region" description="Basic and acidic residues" evidence="1">
    <location>
        <begin position="313"/>
        <end position="334"/>
    </location>
</feature>
<feature type="domain" description="PH" evidence="2">
    <location>
        <begin position="14"/>
        <end position="121"/>
    </location>
</feature>
<evidence type="ECO:0000313" key="4">
    <source>
        <dbReference type="Proteomes" id="UP001162131"/>
    </source>
</evidence>
<feature type="region of interest" description="Disordered" evidence="1">
    <location>
        <begin position="596"/>
        <end position="616"/>
    </location>
</feature>
<evidence type="ECO:0000313" key="3">
    <source>
        <dbReference type="EMBL" id="CAG9333116.1"/>
    </source>
</evidence>
<accession>A0AAU9KGK6</accession>
<dbReference type="InterPro" id="IPR001849">
    <property type="entry name" value="PH_domain"/>
</dbReference>